<name>A0AAW2L4E5_SESRA</name>
<dbReference type="AlphaFoldDB" id="A0AAW2L4E5"/>
<dbReference type="PANTHER" id="PTHR11439:SF502">
    <property type="entry name" value="SECRETED RXLR EFFECTOR PROTEIN 161-LIKE"/>
    <property type="match status" value="1"/>
</dbReference>
<proteinExistence type="predicted"/>
<accession>A0AAW2L4E5</accession>
<protein>
    <recommendedName>
        <fullName evidence="2">Reverse transcriptase</fullName>
    </recommendedName>
</protein>
<comment type="caution">
    <text evidence="1">The sequence shown here is derived from an EMBL/GenBank/DDBJ whole genome shotgun (WGS) entry which is preliminary data.</text>
</comment>
<dbReference type="PANTHER" id="PTHR11439">
    <property type="entry name" value="GAG-POL-RELATED RETROTRANSPOSON"/>
    <property type="match status" value="1"/>
</dbReference>
<evidence type="ECO:0008006" key="2">
    <source>
        <dbReference type="Google" id="ProtNLM"/>
    </source>
</evidence>
<organism evidence="1">
    <name type="scientific">Sesamum radiatum</name>
    <name type="common">Black benniseed</name>
    <dbReference type="NCBI Taxonomy" id="300843"/>
    <lineage>
        <taxon>Eukaryota</taxon>
        <taxon>Viridiplantae</taxon>
        <taxon>Streptophyta</taxon>
        <taxon>Embryophyta</taxon>
        <taxon>Tracheophyta</taxon>
        <taxon>Spermatophyta</taxon>
        <taxon>Magnoliopsida</taxon>
        <taxon>eudicotyledons</taxon>
        <taxon>Gunneridae</taxon>
        <taxon>Pentapetalae</taxon>
        <taxon>asterids</taxon>
        <taxon>lamiids</taxon>
        <taxon>Lamiales</taxon>
        <taxon>Pedaliaceae</taxon>
        <taxon>Sesamum</taxon>
    </lineage>
</organism>
<gene>
    <name evidence="1" type="ORF">Sradi_5670900</name>
</gene>
<reference evidence="1" key="2">
    <citation type="journal article" date="2024" name="Plant">
        <title>Genomic evolution and insights into agronomic trait innovations of Sesamum species.</title>
        <authorList>
            <person name="Miao H."/>
            <person name="Wang L."/>
            <person name="Qu L."/>
            <person name="Liu H."/>
            <person name="Sun Y."/>
            <person name="Le M."/>
            <person name="Wang Q."/>
            <person name="Wei S."/>
            <person name="Zheng Y."/>
            <person name="Lin W."/>
            <person name="Duan Y."/>
            <person name="Cao H."/>
            <person name="Xiong S."/>
            <person name="Wang X."/>
            <person name="Wei L."/>
            <person name="Li C."/>
            <person name="Ma Q."/>
            <person name="Ju M."/>
            <person name="Zhao R."/>
            <person name="Li G."/>
            <person name="Mu C."/>
            <person name="Tian Q."/>
            <person name="Mei H."/>
            <person name="Zhang T."/>
            <person name="Gao T."/>
            <person name="Zhang H."/>
        </authorList>
    </citation>
    <scope>NUCLEOTIDE SEQUENCE</scope>
    <source>
        <strain evidence="1">G02</strain>
    </source>
</reference>
<sequence length="142" mass="15989">MANLKKSCLLNNLKASRSMMEEIECKLHKALYGLKQAPRAWYSIIDSHLVQCVSSKLPGSEKGDDADASSYRSLIGTLLYLTATRPYLMYAAGVLSRVMQSPYQVHMGAAKRVLRCVKGTHDYGIWYTQSEDVKLFRYADSD</sequence>
<dbReference type="EMBL" id="JACGWJ010000026">
    <property type="protein sequence ID" value="KAL0312716.1"/>
    <property type="molecule type" value="Genomic_DNA"/>
</dbReference>
<evidence type="ECO:0000313" key="1">
    <source>
        <dbReference type="EMBL" id="KAL0312716.1"/>
    </source>
</evidence>
<reference evidence="1" key="1">
    <citation type="submission" date="2020-06" db="EMBL/GenBank/DDBJ databases">
        <authorList>
            <person name="Li T."/>
            <person name="Hu X."/>
            <person name="Zhang T."/>
            <person name="Song X."/>
            <person name="Zhang H."/>
            <person name="Dai N."/>
            <person name="Sheng W."/>
            <person name="Hou X."/>
            <person name="Wei L."/>
        </authorList>
    </citation>
    <scope>NUCLEOTIDE SEQUENCE</scope>
    <source>
        <strain evidence="1">G02</strain>
        <tissue evidence="1">Leaf</tissue>
    </source>
</reference>